<dbReference type="GO" id="GO:0031510">
    <property type="term" value="C:SUMO activating enzyme complex"/>
    <property type="evidence" value="ECO:0007669"/>
    <property type="project" value="TreeGrafter"/>
</dbReference>
<dbReference type="PANTHER" id="PTHR10953">
    <property type="entry name" value="UBIQUITIN-ACTIVATING ENZYME E1"/>
    <property type="match status" value="1"/>
</dbReference>
<dbReference type="Gene3D" id="3.40.50.12550">
    <property type="entry name" value="Ubiquitin-activating enzyme E1, inactive adenylation domain, subdomain 2"/>
    <property type="match status" value="1"/>
</dbReference>
<dbReference type="InterPro" id="IPR018965">
    <property type="entry name" value="Ub-activating_enz_E1_C"/>
</dbReference>
<dbReference type="STRING" id="6211.A0A068Y639"/>
<dbReference type="InterPro" id="IPR035985">
    <property type="entry name" value="Ubiquitin-activating_enz"/>
</dbReference>
<dbReference type="InterPro" id="IPR042063">
    <property type="entry name" value="Ubi_acti_E1_SCCH"/>
</dbReference>
<comment type="similarity">
    <text evidence="2">Belongs to the ubiquitin-activating E1 family.</text>
</comment>
<keyword evidence="7" id="KW-1185">Reference proteome</keyword>
<dbReference type="InterPro" id="IPR042449">
    <property type="entry name" value="Ub-E1_IAD_1"/>
</dbReference>
<proteinExistence type="inferred from homology"/>
<evidence type="ECO:0000256" key="1">
    <source>
        <dbReference type="ARBA" id="ARBA00004906"/>
    </source>
</evidence>
<dbReference type="Gene3D" id="1.10.10.2660">
    <property type="entry name" value="Ubiquitin-activating enzyme E1, SCCH domain"/>
    <property type="match status" value="1"/>
</dbReference>
<protein>
    <submittedName>
        <fullName evidence="6">Ubiquitin modifier activating enzyme 6</fullName>
    </submittedName>
</protein>
<dbReference type="OrthoDB" id="10252231at2759"/>
<dbReference type="Gene3D" id="3.50.50.80">
    <property type="entry name" value="Ubiquitin-activating enzyme E1, inactive adenylation domain, subdomain 1"/>
    <property type="match status" value="1"/>
</dbReference>
<dbReference type="InterPro" id="IPR000011">
    <property type="entry name" value="UBQ/SUMO-activ_enz_E1-like"/>
</dbReference>
<dbReference type="Pfam" id="PF10585">
    <property type="entry name" value="UBA_E1_SCCH"/>
    <property type="match status" value="1"/>
</dbReference>
<dbReference type="OMA" id="WSHCVEL"/>
<dbReference type="EMBL" id="LN902843">
    <property type="protein sequence ID" value="CDS37646.1"/>
    <property type="molecule type" value="Genomic_DNA"/>
</dbReference>
<dbReference type="Pfam" id="PF09358">
    <property type="entry name" value="E1_UFD"/>
    <property type="match status" value="1"/>
</dbReference>
<dbReference type="InterPro" id="IPR000594">
    <property type="entry name" value="ThiF_NAD_FAD-bd"/>
</dbReference>
<accession>A0A068Y639</accession>
<evidence type="ECO:0000256" key="2">
    <source>
        <dbReference type="ARBA" id="ARBA00005673"/>
    </source>
</evidence>
<dbReference type="GO" id="GO:0019948">
    <property type="term" value="F:SUMO activating enzyme activity"/>
    <property type="evidence" value="ECO:0007669"/>
    <property type="project" value="TreeGrafter"/>
</dbReference>
<evidence type="ECO:0000259" key="5">
    <source>
        <dbReference type="SMART" id="SM00985"/>
    </source>
</evidence>
<gene>
    <name evidence="6" type="ORF">EmuJ_000491100</name>
</gene>
<dbReference type="InterPro" id="IPR019572">
    <property type="entry name" value="UBA_E1_SCCH"/>
</dbReference>
<evidence type="ECO:0000256" key="4">
    <source>
        <dbReference type="SAM" id="MobiDB-lite"/>
    </source>
</evidence>
<dbReference type="SMART" id="SM00985">
    <property type="entry name" value="UBA_e1_C"/>
    <property type="match status" value="1"/>
</dbReference>
<dbReference type="InterPro" id="IPR042302">
    <property type="entry name" value="E1_FCCH_sf"/>
</dbReference>
<dbReference type="Pfam" id="PF00899">
    <property type="entry name" value="ThiF"/>
    <property type="match status" value="2"/>
</dbReference>
<feature type="region of interest" description="Disordered" evidence="4">
    <location>
        <begin position="592"/>
        <end position="617"/>
    </location>
</feature>
<dbReference type="PRINTS" id="PR01849">
    <property type="entry name" value="UBIQUITINACT"/>
</dbReference>
<dbReference type="GO" id="GO:0016925">
    <property type="term" value="P:protein sumoylation"/>
    <property type="evidence" value="ECO:0007669"/>
    <property type="project" value="TreeGrafter"/>
</dbReference>
<dbReference type="Gene3D" id="2.40.30.180">
    <property type="entry name" value="Ubiquitin-activating enzyme E1, FCCH domain"/>
    <property type="match status" value="1"/>
</dbReference>
<organism evidence="6 7">
    <name type="scientific">Echinococcus multilocularis</name>
    <name type="common">Fox tapeworm</name>
    <dbReference type="NCBI Taxonomy" id="6211"/>
    <lineage>
        <taxon>Eukaryota</taxon>
        <taxon>Metazoa</taxon>
        <taxon>Spiralia</taxon>
        <taxon>Lophotrochozoa</taxon>
        <taxon>Platyhelminthes</taxon>
        <taxon>Cestoda</taxon>
        <taxon>Eucestoda</taxon>
        <taxon>Cyclophyllidea</taxon>
        <taxon>Taeniidae</taxon>
        <taxon>Echinococcus</taxon>
    </lineage>
</organism>
<keyword evidence="3" id="KW-0436">Ligase</keyword>
<sequence length="1290" mass="142579">MFPSFEEQRPQEIDDSFYSRQRYVIGDDAMRRLSDSCVLICGLGGVGVEIAKNLVLAGVRELILDDSTVCSAEDLATQFYVHPEDVAQGRTRAEASQKALAALNPYVHVSIKTRTRANEGVDIDQEINTLPACKIHCMVITDSHLFFAALLNNYCRQHHVKFVYANTIGTFGNVFCDFGPNIKFSPPDEEPPSTFFIESIENAEKPKLVIRAFEQHKISDGGFITFNEVTGMVELNGKIVQVKEISPRVLELDIDTRTFGKFTGNGLATEVKQAPNVTHLPLAKQLEDPKLSIVDLVNPDSAAQMHVAFIALMAFIYTKKQLPKAWFKKDATLFLKLAERFRLRNMKIDTTLLERICFTSRGQLPPLCSFFGGVAAQEVIKAVTCRFTPLNQWMYFGADSVIPSEIPRNSGLSVEPRYRPLVRCIGPQNMRKVAMASTFMVGCGAIGCELLKNLALLGLASGAPQAAAAELSSNLSNSATSPSPDDETSAISSEIVEDDDNEELMPLIIRDFHHMVIELSHLGMELDVFRPYQLDHGDTFPVADGDLQSTPVASLEMPTMGTTHSPSATRSTMTALLTDASTGAVTAVAGPKGESATELPEDENFAPLGSPATSSSTSFYRIDERELLRLPMITRVSSQSDYDADVESMAQQTFSCPQPTTTTATVATNTDANTNANTCDGPCITITDMDHIEKSNLNRQFLFHSEHVGLAKSNVAAESIRQINPALKVVALQEKLDSNTEGGVFTDDFLQIAASGKDKSGPPIVLAALDNIKGRRYLDTRCVANRLVMFDSGTQGTKGHTQVILPGITESYSSQKDPPEEEGASDVVPYCTLKSFPAKASDCVEWAREKFFTQFTLKPQGMDRFLRAFGYSCKELQDALQTILAKGPSDWWPNDATPRNVFLRCLNMPQLTFFNSRPRTWKECICLGREKFEKYFTHKALHLLYKFPADKVLKGGEPFWQLPRRKPRPLTFDVSNKLHVDFVWSFARLLGKQAGIHIPSMSVPAMAASFVKEALIDFTPKPYVPSDKEVIVDTSVSRPTPLDGPSSCPTADDEFHAQLEIAIARLSDPDCRLTCQSIEFDKDNEKDGHIDFISAATNLRAAMYGLPETGRYEVKRIAGRIIPAIATTTAAVAGLVSLEVLKYICFSGTASETECLTSHSRNNFVNLSLPSVISVLPGLCVAKNLPNNTHFTVWDRWEMKLPTKKSTLKEFIDLLELKYGLNVSLITQNCRPIYMTLLPNFECNLPKPMLSLLTYTPKDTYVDLVIVYEGKGDDDDDVEGPPFRLILPTD</sequence>
<reference evidence="6" key="1">
    <citation type="journal article" date="2013" name="Nature">
        <title>The genomes of four tapeworm species reveal adaptations to parasitism.</title>
        <authorList>
            <person name="Tsai I.J."/>
            <person name="Zarowiecki M."/>
            <person name="Holroyd N."/>
            <person name="Garciarrubio A."/>
            <person name="Sanchez-Flores A."/>
            <person name="Brooks K.L."/>
            <person name="Tracey A."/>
            <person name="Bobes R.J."/>
            <person name="Fragoso G."/>
            <person name="Sciutto E."/>
            <person name="Aslett M."/>
            <person name="Beasley H."/>
            <person name="Bennett H.M."/>
            <person name="Cai J."/>
            <person name="Camicia F."/>
            <person name="Clark R."/>
            <person name="Cucher M."/>
            <person name="De Silva N."/>
            <person name="Day T.A."/>
            <person name="Deplazes P."/>
            <person name="Estrada K."/>
            <person name="Fernandez C."/>
            <person name="Holland P.W."/>
            <person name="Hou J."/>
            <person name="Hu S."/>
            <person name="Huckvale T."/>
            <person name="Hung S.S."/>
            <person name="Kamenetzky L."/>
            <person name="Keane J.A."/>
            <person name="Kiss F."/>
            <person name="Koziol U."/>
            <person name="Lambert O."/>
            <person name="Liu K."/>
            <person name="Luo X."/>
            <person name="Luo Y."/>
            <person name="Macchiaroli N."/>
            <person name="Nichol S."/>
            <person name="Paps J."/>
            <person name="Parkinson J."/>
            <person name="Pouchkina-Stantcheva N."/>
            <person name="Riddiford N."/>
            <person name="Rosenzvit M."/>
            <person name="Salinas G."/>
            <person name="Wasmuth J.D."/>
            <person name="Zamanian M."/>
            <person name="Zheng Y."/>
            <person name="Cai X."/>
            <person name="Soberon X."/>
            <person name="Olson P.D."/>
            <person name="Laclette J.P."/>
            <person name="Brehm K."/>
            <person name="Berriman M."/>
            <person name="Garciarrubio A."/>
            <person name="Bobes R.J."/>
            <person name="Fragoso G."/>
            <person name="Sanchez-Flores A."/>
            <person name="Estrada K."/>
            <person name="Cevallos M.A."/>
            <person name="Morett E."/>
            <person name="Gonzalez V."/>
            <person name="Portillo T."/>
            <person name="Ochoa-Leyva A."/>
            <person name="Jose M.V."/>
            <person name="Sciutto E."/>
            <person name="Landa A."/>
            <person name="Jimenez L."/>
            <person name="Valdes V."/>
            <person name="Carrero J.C."/>
            <person name="Larralde C."/>
            <person name="Morales-Montor J."/>
            <person name="Limon-Lason J."/>
            <person name="Soberon X."/>
            <person name="Laclette J.P."/>
        </authorList>
    </citation>
    <scope>NUCLEOTIDE SEQUENCE [LARGE SCALE GENOMIC DNA]</scope>
</reference>
<dbReference type="eggNOG" id="KOG2012">
    <property type="taxonomic scope" value="Eukaryota"/>
</dbReference>
<evidence type="ECO:0000256" key="3">
    <source>
        <dbReference type="ARBA" id="ARBA00022598"/>
    </source>
</evidence>
<evidence type="ECO:0000313" key="6">
    <source>
        <dbReference type="EMBL" id="CDS37646.1"/>
    </source>
</evidence>
<dbReference type="InterPro" id="IPR045886">
    <property type="entry name" value="ThiF/MoeB/HesA"/>
</dbReference>
<dbReference type="Gene3D" id="3.40.50.720">
    <property type="entry name" value="NAD(P)-binding Rossmann-like Domain"/>
    <property type="match status" value="1"/>
</dbReference>
<evidence type="ECO:0000313" key="7">
    <source>
        <dbReference type="Proteomes" id="UP000017246"/>
    </source>
</evidence>
<dbReference type="GO" id="GO:0005737">
    <property type="term" value="C:cytoplasm"/>
    <property type="evidence" value="ECO:0007669"/>
    <property type="project" value="TreeGrafter"/>
</dbReference>
<dbReference type="SUPFAM" id="SSF69572">
    <property type="entry name" value="Activating enzymes of the ubiquitin-like proteins"/>
    <property type="match status" value="3"/>
</dbReference>
<comment type="pathway">
    <text evidence="1">Protein modification; protein ubiquitination.</text>
</comment>
<dbReference type="GO" id="GO:0016567">
    <property type="term" value="P:protein ubiquitination"/>
    <property type="evidence" value="ECO:0007669"/>
    <property type="project" value="UniProtKB-UniPathway"/>
</dbReference>
<dbReference type="UniPathway" id="UPA00143"/>
<feature type="domain" description="Ubiquitin-activating enzyme E1 C-terminal" evidence="5">
    <location>
        <begin position="1161"/>
        <end position="1283"/>
    </location>
</feature>
<name>A0A068Y639_ECHMU</name>
<dbReference type="FunFam" id="3.50.50.80:FF:000001">
    <property type="entry name" value="ubiquitin-like modifier-activating enzyme 1"/>
    <property type="match status" value="1"/>
</dbReference>
<reference evidence="6" key="2">
    <citation type="submission" date="2015-11" db="EMBL/GenBank/DDBJ databases">
        <authorList>
            <person name="Zhang Y."/>
            <person name="Guo Z."/>
        </authorList>
    </citation>
    <scope>NUCLEOTIDE SEQUENCE</scope>
</reference>
<dbReference type="Proteomes" id="UP000017246">
    <property type="component" value="Unassembled WGS sequence"/>
</dbReference>
<dbReference type="PANTHER" id="PTHR10953:SF186">
    <property type="entry name" value="UBIQUITIN-LIKE MODIFIER-ACTIVATING ENZYME 6"/>
    <property type="match status" value="1"/>
</dbReference>